<dbReference type="EMBL" id="CP145316">
    <property type="protein sequence ID" value="XAM18365.1"/>
    <property type="molecule type" value="Genomic_DNA"/>
</dbReference>
<dbReference type="Proteomes" id="UP001434737">
    <property type="component" value="Chromosome"/>
</dbReference>
<accession>A0ABZ3F7K0</accession>
<dbReference type="PANTHER" id="PTHR38733">
    <property type="entry name" value="PROTEIN MCRC"/>
    <property type="match status" value="1"/>
</dbReference>
<dbReference type="PANTHER" id="PTHR38733:SF1">
    <property type="entry name" value="TYPE IV METHYL-DIRECTED RESTRICTION ENZYME ECOKMCRBC"/>
    <property type="match status" value="1"/>
</dbReference>
<sequence length="550" mass="63461">MKPKNTLCIAEWQSFGFNEVKQALEANHKINATLNNSNAEWSETKATITSEAKAIESKAQSIFNELVDFTKYEGNHQFLKLIRQNGKDMLKAQNYVGLIQSKSGFCVEILPKTFQSIKESNGFQIKNCTCSSLQGSETDKTIQNNVDCHINTSPHNENLKSQKCKVCQAKQILLNMLKSLKNSPLKHTQFAHLKAQQFPLLEAFVLMFLDELESLVKRGIRANYVLKEQNRTFLKGKLLFSQHLKYNLTHKERFFTASDEFSHNIPENALIKSTLKLLETLSLSSKTQSKLIQMHFIFAEIKPSKNIDKDLSRCQNTRHFKVYENILLWCKIFLKRQSFSAYQGNSKAFALLFDMNILFESYVASEMKKYLNDKSYKNGLYDEFVQHILKDSQSDIQKHNIFIKTQESIKYLAEQDKEKMFRLIPDIVGYTKDNIQQTPQTFFIADTKWKLLSQDSQKHYNIDNIAQADIYQIWAYLCKYQCKKGFLIYPAPTDSTETNAKPTPPTFTFKSDVVAFAKNLSEGSKQVTQADSQNQPKITLYICLFPLSHQ</sequence>
<reference evidence="1 2" key="1">
    <citation type="submission" date="2024-02" db="EMBL/GenBank/DDBJ databases">
        <title>Genome and pathogenicity analysis of Helicobacter mastomyrinus isolated from mice.</title>
        <authorList>
            <person name="Zhu L."/>
        </authorList>
    </citation>
    <scope>NUCLEOTIDE SEQUENCE [LARGE SCALE GENOMIC DNA]</scope>
    <source>
        <strain evidence="1 2">Hm-17</strain>
    </source>
</reference>
<dbReference type="Pfam" id="PF10117">
    <property type="entry name" value="McrBC"/>
    <property type="match status" value="2"/>
</dbReference>
<protein>
    <submittedName>
        <fullName evidence="1">McrC family protein</fullName>
    </submittedName>
</protein>
<gene>
    <name evidence="1" type="ORF">V3I05_01390</name>
</gene>
<dbReference type="RefSeq" id="WP_343353771.1">
    <property type="nucleotide sequence ID" value="NZ_CP145316.1"/>
</dbReference>
<organism evidence="1 2">
    <name type="scientific">Helicobacter mastomyrinus</name>
    <dbReference type="NCBI Taxonomy" id="287948"/>
    <lineage>
        <taxon>Bacteria</taxon>
        <taxon>Pseudomonadati</taxon>
        <taxon>Campylobacterota</taxon>
        <taxon>Epsilonproteobacteria</taxon>
        <taxon>Campylobacterales</taxon>
        <taxon>Helicobacteraceae</taxon>
        <taxon>Helicobacter</taxon>
    </lineage>
</organism>
<name>A0ABZ3F7K0_9HELI</name>
<evidence type="ECO:0000313" key="2">
    <source>
        <dbReference type="Proteomes" id="UP001434737"/>
    </source>
</evidence>
<evidence type="ECO:0000313" key="1">
    <source>
        <dbReference type="EMBL" id="XAM18365.1"/>
    </source>
</evidence>
<proteinExistence type="predicted"/>
<dbReference type="InterPro" id="IPR019292">
    <property type="entry name" value="McrC"/>
</dbReference>
<keyword evidence="2" id="KW-1185">Reference proteome</keyword>